<sequence>MTTKKKCFELAEKHGIEIYIHQNFWWEYSLSCPDGYQLEEFDGSRTGFSMHGIENKAELWREVYSDLKTMLNYQPWPKVADFQD</sequence>
<proteinExistence type="predicted"/>
<protein>
    <submittedName>
        <fullName evidence="1">Uncharacterized protein</fullName>
    </submittedName>
</protein>
<dbReference type="EMBL" id="LR796408">
    <property type="protein sequence ID" value="CAB4142168.1"/>
    <property type="molecule type" value="Genomic_DNA"/>
</dbReference>
<reference evidence="1" key="1">
    <citation type="submission" date="2020-04" db="EMBL/GenBank/DDBJ databases">
        <authorList>
            <person name="Chiriac C."/>
            <person name="Salcher M."/>
            <person name="Ghai R."/>
            <person name="Kavagutti S V."/>
        </authorList>
    </citation>
    <scope>NUCLEOTIDE SEQUENCE</scope>
</reference>
<organism evidence="1">
    <name type="scientific">uncultured Caudovirales phage</name>
    <dbReference type="NCBI Taxonomy" id="2100421"/>
    <lineage>
        <taxon>Viruses</taxon>
        <taxon>Duplodnaviria</taxon>
        <taxon>Heunggongvirae</taxon>
        <taxon>Uroviricota</taxon>
        <taxon>Caudoviricetes</taxon>
        <taxon>Peduoviridae</taxon>
        <taxon>Maltschvirus</taxon>
        <taxon>Maltschvirus maltsch</taxon>
    </lineage>
</organism>
<evidence type="ECO:0000313" key="1">
    <source>
        <dbReference type="EMBL" id="CAB4142168.1"/>
    </source>
</evidence>
<name>A0A6J5M622_9CAUD</name>
<accession>A0A6J5M622</accession>
<gene>
    <name evidence="1" type="ORF">UFOVP440_3</name>
</gene>